<dbReference type="OrthoDB" id="1930718at2759"/>
<dbReference type="AlphaFoldDB" id="A0A2U1NYA3"/>
<dbReference type="PANTHER" id="PTHR45786">
    <property type="entry name" value="DNA BINDING PROTEIN-LIKE"/>
    <property type="match status" value="1"/>
</dbReference>
<dbReference type="Proteomes" id="UP000245207">
    <property type="component" value="Unassembled WGS sequence"/>
</dbReference>
<dbReference type="EMBL" id="PKPP01001991">
    <property type="protein sequence ID" value="PWA78410.1"/>
    <property type="molecule type" value="Genomic_DNA"/>
</dbReference>
<gene>
    <name evidence="2" type="ORF">CTI12_AA216820</name>
</gene>
<keyword evidence="3" id="KW-1185">Reference proteome</keyword>
<organism evidence="2 3">
    <name type="scientific">Artemisia annua</name>
    <name type="common">Sweet wormwood</name>
    <dbReference type="NCBI Taxonomy" id="35608"/>
    <lineage>
        <taxon>Eukaryota</taxon>
        <taxon>Viridiplantae</taxon>
        <taxon>Streptophyta</taxon>
        <taxon>Embryophyta</taxon>
        <taxon>Tracheophyta</taxon>
        <taxon>Spermatophyta</taxon>
        <taxon>Magnoliopsida</taxon>
        <taxon>eudicotyledons</taxon>
        <taxon>Gunneridae</taxon>
        <taxon>Pentapetalae</taxon>
        <taxon>asterids</taxon>
        <taxon>campanulids</taxon>
        <taxon>Asterales</taxon>
        <taxon>Asteraceae</taxon>
        <taxon>Asteroideae</taxon>
        <taxon>Anthemideae</taxon>
        <taxon>Artemisiinae</taxon>
        <taxon>Artemisia</taxon>
    </lineage>
</organism>
<dbReference type="STRING" id="35608.A0A2U1NYA3"/>
<name>A0A2U1NYA3_ARTAN</name>
<comment type="caution">
    <text evidence="2">The sequence shown here is derived from an EMBL/GenBank/DDBJ whole genome shotgun (WGS) entry which is preliminary data.</text>
</comment>
<accession>A0A2U1NYA3</accession>
<protein>
    <submittedName>
        <fullName evidence="2">Uncharacterized protein</fullName>
    </submittedName>
</protein>
<dbReference type="PANTHER" id="PTHR45786:SF74">
    <property type="entry name" value="ATP-DEPENDENT DNA HELICASE"/>
    <property type="match status" value="1"/>
</dbReference>
<feature type="compositionally biased region" description="Polar residues" evidence="1">
    <location>
        <begin position="367"/>
        <end position="388"/>
    </location>
</feature>
<evidence type="ECO:0000313" key="3">
    <source>
        <dbReference type="Proteomes" id="UP000245207"/>
    </source>
</evidence>
<reference evidence="2 3" key="1">
    <citation type="journal article" date="2018" name="Mol. Plant">
        <title>The genome of Artemisia annua provides insight into the evolution of Asteraceae family and artemisinin biosynthesis.</title>
        <authorList>
            <person name="Shen Q."/>
            <person name="Zhang L."/>
            <person name="Liao Z."/>
            <person name="Wang S."/>
            <person name="Yan T."/>
            <person name="Shi P."/>
            <person name="Liu M."/>
            <person name="Fu X."/>
            <person name="Pan Q."/>
            <person name="Wang Y."/>
            <person name="Lv Z."/>
            <person name="Lu X."/>
            <person name="Zhang F."/>
            <person name="Jiang W."/>
            <person name="Ma Y."/>
            <person name="Chen M."/>
            <person name="Hao X."/>
            <person name="Li L."/>
            <person name="Tang Y."/>
            <person name="Lv G."/>
            <person name="Zhou Y."/>
            <person name="Sun X."/>
            <person name="Brodelius P.E."/>
            <person name="Rose J.K.C."/>
            <person name="Tang K."/>
        </authorList>
    </citation>
    <scope>NUCLEOTIDE SEQUENCE [LARGE SCALE GENOMIC DNA]</scope>
    <source>
        <strain evidence="3">cv. Huhao1</strain>
        <tissue evidence="2">Leaf</tissue>
    </source>
</reference>
<feature type="region of interest" description="Disordered" evidence="1">
    <location>
        <begin position="367"/>
        <end position="392"/>
    </location>
</feature>
<feature type="region of interest" description="Disordered" evidence="1">
    <location>
        <begin position="475"/>
        <end position="495"/>
    </location>
</feature>
<evidence type="ECO:0000256" key="1">
    <source>
        <dbReference type="SAM" id="MobiDB-lite"/>
    </source>
</evidence>
<proteinExistence type="predicted"/>
<sequence>MATLKQELKEKEHVRHYPLHQLKLIKLFAMFLGCRWIQQSVVGTFGTPHSDVTTLGLLPPMVNGSVCGVANTDKTSNEILTETFIRNNNGSRFRNHTPVKFNLGSTTSNPDAASHGQTSLLTKNSQKLKSKTVTRQSACRINFTDAQQDVDKTGQRHAFVGIFKDYIDDGDPTISCQSCGALLWHAEALRGATNTSSKSYSICCGRGKVKLGQDVKQPPDNGPSTSSNTNELDHKLTTDIRDMLDSINPLVKEFCMAGERIRTKDDQSFKLKLIGKRTCTPLSPASTQAHKVVCDVSGMSMDSTIRRGDIRFQDMLRLLAYYLQWLMVRFVVLQILTKHPMILTETFIRNNNGSRFRNHTPVKFNLGSTTSNPDAASHGQTSLLTKNSQKLKSKTVTRQSACRINFTDAQQDVDKTGQRHAFVGISKDYIDDGDPTISCQSCGALLWHAEALRGATNTSSKSYSICCGRGNVKLGQDVKQPPDNGPSTSSNTNELDHKLTTDIRDMLDSINPLVKEFCMAGERIRTKDDQSLKLKLIDSMLIQESDDHVGSIISETYPHLQQNLWDAEFFQERAILAPTHEMVDKINDRILDLLQGDETLYQS</sequence>
<evidence type="ECO:0000313" key="2">
    <source>
        <dbReference type="EMBL" id="PWA78410.1"/>
    </source>
</evidence>